<dbReference type="EMBL" id="CP042425">
    <property type="protein sequence ID" value="QEL21080.1"/>
    <property type="molecule type" value="Genomic_DNA"/>
</dbReference>
<protein>
    <recommendedName>
        <fullName evidence="5">DUF2167 domain-containing protein</fullName>
    </recommendedName>
</protein>
<keyword evidence="1" id="KW-1133">Transmembrane helix</keyword>
<dbReference type="RefSeq" id="WP_149115321.1">
    <property type="nucleotide sequence ID" value="NZ_CP042425.1"/>
</dbReference>
<keyword evidence="2" id="KW-0732">Signal</keyword>
<evidence type="ECO:0008006" key="5">
    <source>
        <dbReference type="Google" id="ProtNLM"/>
    </source>
</evidence>
<evidence type="ECO:0000313" key="3">
    <source>
        <dbReference type="EMBL" id="QEL21080.1"/>
    </source>
</evidence>
<evidence type="ECO:0000256" key="1">
    <source>
        <dbReference type="SAM" id="Phobius"/>
    </source>
</evidence>
<feature type="signal peptide" evidence="2">
    <location>
        <begin position="1"/>
        <end position="25"/>
    </location>
</feature>
<keyword evidence="1" id="KW-0472">Membrane</keyword>
<dbReference type="Proteomes" id="UP000324974">
    <property type="component" value="Chromosome"/>
</dbReference>
<evidence type="ECO:0000256" key="2">
    <source>
        <dbReference type="SAM" id="SignalP"/>
    </source>
</evidence>
<dbReference type="InterPro" id="IPR018682">
    <property type="entry name" value="DUF2167_membr"/>
</dbReference>
<dbReference type="KEGG" id="lrs:PX52LOC_08209"/>
<keyword evidence="4" id="KW-1185">Reference proteome</keyword>
<sequence>MVGRLSIRLALTGVCLGLAAAIVTAGPHNRGIDEANFQRLTRVGPFSTDIRGKANFRVPTGYRMVVEEKLAEFGELAGFPILGDESGYILMSEKPTWYGIILVLPDDPLKGIDPKTLAEPGVRTQLIEWEGRFHESRRPLKGAAGVPLTVAGWTHPPKYDEKTKVLTMGVRLTSDVPGQKDKVNYQSFVRGPQNTVMLVSAFADVENYDKAEKESGKLAEEFTFVQPPPEEATGEDTGDTMRTAKIAGGGVLGGVVVLLLFKFLGFGAQRRVPVRSGARRPGVRRS</sequence>
<keyword evidence="1" id="KW-0812">Transmembrane</keyword>
<reference evidence="4" key="1">
    <citation type="submission" date="2019-08" db="EMBL/GenBank/DDBJ databases">
        <title>Limnoglobus roseus gen. nov., sp. nov., a novel freshwater planctomycete with a giant genome from the family Gemmataceae.</title>
        <authorList>
            <person name="Kulichevskaya I.S."/>
            <person name="Naumoff D.G."/>
            <person name="Miroshnikov K."/>
            <person name="Ivanova A."/>
            <person name="Philippov D.A."/>
            <person name="Hakobyan A."/>
            <person name="Rijpstra I.C."/>
            <person name="Sinninghe Damste J.S."/>
            <person name="Liesack W."/>
            <person name="Dedysh S.N."/>
        </authorList>
    </citation>
    <scope>NUCLEOTIDE SEQUENCE [LARGE SCALE GENOMIC DNA]</scope>
    <source>
        <strain evidence="4">PX52</strain>
    </source>
</reference>
<feature type="chain" id="PRO_5022930637" description="DUF2167 domain-containing protein" evidence="2">
    <location>
        <begin position="26"/>
        <end position="286"/>
    </location>
</feature>
<evidence type="ECO:0000313" key="4">
    <source>
        <dbReference type="Proteomes" id="UP000324974"/>
    </source>
</evidence>
<dbReference type="AlphaFoldDB" id="A0A5C1AQ09"/>
<organism evidence="3 4">
    <name type="scientific">Limnoglobus roseus</name>
    <dbReference type="NCBI Taxonomy" id="2598579"/>
    <lineage>
        <taxon>Bacteria</taxon>
        <taxon>Pseudomonadati</taxon>
        <taxon>Planctomycetota</taxon>
        <taxon>Planctomycetia</taxon>
        <taxon>Gemmatales</taxon>
        <taxon>Gemmataceae</taxon>
        <taxon>Limnoglobus</taxon>
    </lineage>
</organism>
<proteinExistence type="predicted"/>
<accession>A0A5C1AQ09</accession>
<feature type="transmembrane region" description="Helical" evidence="1">
    <location>
        <begin position="246"/>
        <end position="265"/>
    </location>
</feature>
<dbReference type="OrthoDB" id="196355at2"/>
<gene>
    <name evidence="3" type="ORF">PX52LOC_08209</name>
</gene>
<name>A0A5C1AQ09_9BACT</name>
<dbReference type="Pfam" id="PF09935">
    <property type="entry name" value="DUF2167"/>
    <property type="match status" value="1"/>
</dbReference>